<keyword evidence="3" id="KW-1185">Reference proteome</keyword>
<dbReference type="AlphaFoldDB" id="A0A8J2MCX1"/>
<sequence>MIFELIITFILLLSNHIAAWRVPHCVLKCKDAHMQQMENEWSLNFAFPLLSLLKATGNETVAHNRAIEICRSNDLLNKCLSGCDKTNERKILELGLLPWREICFNLHVLQGQFPCWRLNIDNLTSNCSKQSHELRERIKFLAINESPTALQKACLSLDKFANCSVRSYGYLCGKSSESFIDRLFWISRNAIYDMLMIKWSVLPTSCNIDFSRRKLNLMNSIYLHSEQTHCKGYKLFIVCILTLYFVIKNINY</sequence>
<protein>
    <submittedName>
        <fullName evidence="2">Uncharacterized protein</fullName>
    </submittedName>
</protein>
<gene>
    <name evidence="2" type="ORF">CJOHNSTONI_LOCUS9080</name>
</gene>
<dbReference type="OrthoDB" id="5790531at2759"/>
<reference evidence="2" key="1">
    <citation type="submission" date="2021-09" db="EMBL/GenBank/DDBJ databases">
        <authorList>
            <consortium name="Pathogen Informatics"/>
        </authorList>
    </citation>
    <scope>NUCLEOTIDE SEQUENCE</scope>
</reference>
<accession>A0A8J2MCX1</accession>
<evidence type="ECO:0000256" key="1">
    <source>
        <dbReference type="SAM" id="SignalP"/>
    </source>
</evidence>
<organism evidence="2 3">
    <name type="scientific">Cercopithifilaria johnstoni</name>
    <dbReference type="NCBI Taxonomy" id="2874296"/>
    <lineage>
        <taxon>Eukaryota</taxon>
        <taxon>Metazoa</taxon>
        <taxon>Ecdysozoa</taxon>
        <taxon>Nematoda</taxon>
        <taxon>Chromadorea</taxon>
        <taxon>Rhabditida</taxon>
        <taxon>Spirurina</taxon>
        <taxon>Spiruromorpha</taxon>
        <taxon>Filarioidea</taxon>
        <taxon>Onchocercidae</taxon>
        <taxon>Cercopithifilaria</taxon>
    </lineage>
</organism>
<keyword evidence="1" id="KW-0732">Signal</keyword>
<evidence type="ECO:0000313" key="2">
    <source>
        <dbReference type="EMBL" id="CAG9539486.1"/>
    </source>
</evidence>
<feature type="chain" id="PRO_5035202779" evidence="1">
    <location>
        <begin position="20"/>
        <end position="252"/>
    </location>
</feature>
<name>A0A8J2MCX1_9BILA</name>
<dbReference type="Proteomes" id="UP000746747">
    <property type="component" value="Unassembled WGS sequence"/>
</dbReference>
<proteinExistence type="predicted"/>
<comment type="caution">
    <text evidence="2">The sequence shown here is derived from an EMBL/GenBank/DDBJ whole genome shotgun (WGS) entry which is preliminary data.</text>
</comment>
<evidence type="ECO:0000313" key="3">
    <source>
        <dbReference type="Proteomes" id="UP000746747"/>
    </source>
</evidence>
<dbReference type="EMBL" id="CAKAEH010001795">
    <property type="protein sequence ID" value="CAG9539486.1"/>
    <property type="molecule type" value="Genomic_DNA"/>
</dbReference>
<feature type="signal peptide" evidence="1">
    <location>
        <begin position="1"/>
        <end position="19"/>
    </location>
</feature>